<evidence type="ECO:0000256" key="1">
    <source>
        <dbReference type="SAM" id="Phobius"/>
    </source>
</evidence>
<keyword evidence="3" id="KW-1185">Reference proteome</keyword>
<organism evidence="2 3">
    <name type="scientific">Setaria viridis</name>
    <name type="common">Green bristlegrass</name>
    <name type="synonym">Setaria italica subsp. viridis</name>
    <dbReference type="NCBI Taxonomy" id="4556"/>
    <lineage>
        <taxon>Eukaryota</taxon>
        <taxon>Viridiplantae</taxon>
        <taxon>Streptophyta</taxon>
        <taxon>Embryophyta</taxon>
        <taxon>Tracheophyta</taxon>
        <taxon>Spermatophyta</taxon>
        <taxon>Magnoliopsida</taxon>
        <taxon>Liliopsida</taxon>
        <taxon>Poales</taxon>
        <taxon>Poaceae</taxon>
        <taxon>PACMAD clade</taxon>
        <taxon>Panicoideae</taxon>
        <taxon>Panicodae</taxon>
        <taxon>Paniceae</taxon>
        <taxon>Cenchrinae</taxon>
        <taxon>Setaria</taxon>
    </lineage>
</organism>
<feature type="transmembrane region" description="Helical" evidence="1">
    <location>
        <begin position="128"/>
        <end position="150"/>
    </location>
</feature>
<sequence length="199" mass="21116">MAAAAMWGIAMPDGSWSIVASSARRCAAAVLLRMGAAGPSASSLVKPAAGRPSSPSAAPRLPVVPFLRSYLPSVCVHVRAMPELCWLWAIRRAGGQCAAPVTGPFLLNRQAFPLPNQASPSTHRRCSFPLSGLMLLSYAAAAGLIFPVIIRIHLLDTIFCSPLVLSLLSVRKNSDVATSTCYFVHCDARNHLSSFISIC</sequence>
<proteinExistence type="predicted"/>
<reference evidence="2" key="1">
    <citation type="submission" date="2019-03" db="EMBL/GenBank/DDBJ databases">
        <title>WGS assembly of Setaria viridis.</title>
        <authorList>
            <person name="Huang P."/>
            <person name="Jenkins J."/>
            <person name="Grimwood J."/>
            <person name="Barry K."/>
            <person name="Healey A."/>
            <person name="Mamidi S."/>
            <person name="Sreedasyam A."/>
            <person name="Shu S."/>
            <person name="Feldman M."/>
            <person name="Wu J."/>
            <person name="Yu Y."/>
            <person name="Chen C."/>
            <person name="Johnson J."/>
            <person name="Rokhsar D."/>
            <person name="Baxter I."/>
            <person name="Schmutz J."/>
            <person name="Brutnell T."/>
            <person name="Kellogg E."/>
        </authorList>
    </citation>
    <scope>NUCLEOTIDE SEQUENCE [LARGE SCALE GENOMIC DNA]</scope>
</reference>
<dbReference type="Proteomes" id="UP000298652">
    <property type="component" value="Chromosome 1"/>
</dbReference>
<dbReference type="AlphaFoldDB" id="A0A4U6W8H2"/>
<keyword evidence="1" id="KW-0812">Transmembrane</keyword>
<accession>A0A4U6W8H2</accession>
<protein>
    <submittedName>
        <fullName evidence="2">Uncharacterized protein</fullName>
    </submittedName>
</protein>
<keyword evidence="1" id="KW-1133">Transmembrane helix</keyword>
<gene>
    <name evidence="2" type="ORF">SEVIR_1G073300v2</name>
</gene>
<keyword evidence="1" id="KW-0472">Membrane</keyword>
<dbReference type="Gramene" id="TKW37813">
    <property type="protein sequence ID" value="TKW37813"/>
    <property type="gene ID" value="SEVIR_1G073300v2"/>
</dbReference>
<dbReference type="EMBL" id="CM016552">
    <property type="protein sequence ID" value="TKW37813.1"/>
    <property type="molecule type" value="Genomic_DNA"/>
</dbReference>
<name>A0A4U6W8H2_SETVI</name>
<evidence type="ECO:0000313" key="2">
    <source>
        <dbReference type="EMBL" id="TKW37813.1"/>
    </source>
</evidence>
<evidence type="ECO:0000313" key="3">
    <source>
        <dbReference type="Proteomes" id="UP000298652"/>
    </source>
</evidence>